<dbReference type="Proteomes" id="UP001295420">
    <property type="component" value="Unassembled WGS sequence"/>
</dbReference>
<evidence type="ECO:0000313" key="2">
    <source>
        <dbReference type="Proteomes" id="UP001295420"/>
    </source>
</evidence>
<protein>
    <submittedName>
        <fullName evidence="1">Uncharacterized protein</fullName>
    </submittedName>
</protein>
<organism evidence="1 2">
    <name type="scientific">Vibrio owensii</name>
    <dbReference type="NCBI Taxonomy" id="696485"/>
    <lineage>
        <taxon>Bacteria</taxon>
        <taxon>Pseudomonadati</taxon>
        <taxon>Pseudomonadota</taxon>
        <taxon>Gammaproteobacteria</taxon>
        <taxon>Vibrionales</taxon>
        <taxon>Vibrionaceae</taxon>
        <taxon>Vibrio</taxon>
    </lineage>
</organism>
<sequence>MSLLLHFEIHCYIRAHYAEGKRKAHYPQMETNVPFMKAYIDIGIAKQVHNINALQRIFFSLQ</sequence>
<accession>A0AAU9Q576</accession>
<name>A0AAU9Q576_9VIBR</name>
<dbReference type="EMBL" id="CAKMTQ010000012">
    <property type="protein sequence ID" value="CAH1527225.1"/>
    <property type="molecule type" value="Genomic_DNA"/>
</dbReference>
<reference evidence="1" key="1">
    <citation type="submission" date="2022-01" db="EMBL/GenBank/DDBJ databases">
        <authorList>
            <person name="Lagorce A."/>
        </authorList>
    </citation>
    <scope>NUCLEOTIDE SEQUENCE</scope>
    <source>
        <strain evidence="1">Th15_F1_D04</strain>
    </source>
</reference>
<proteinExistence type="predicted"/>
<gene>
    <name evidence="1" type="ORF">THF1D04_20544</name>
</gene>
<dbReference type="AlphaFoldDB" id="A0AAU9Q576"/>
<comment type="caution">
    <text evidence="1">The sequence shown here is derived from an EMBL/GenBank/DDBJ whole genome shotgun (WGS) entry which is preliminary data.</text>
</comment>
<evidence type="ECO:0000313" key="1">
    <source>
        <dbReference type="EMBL" id="CAH1527225.1"/>
    </source>
</evidence>